<dbReference type="Proteomes" id="UP000634136">
    <property type="component" value="Unassembled WGS sequence"/>
</dbReference>
<evidence type="ECO:0000313" key="2">
    <source>
        <dbReference type="EMBL" id="KAF7839746.1"/>
    </source>
</evidence>
<protein>
    <submittedName>
        <fullName evidence="2">Uncharacterized protein</fullName>
    </submittedName>
</protein>
<evidence type="ECO:0000313" key="3">
    <source>
        <dbReference type="Proteomes" id="UP000634136"/>
    </source>
</evidence>
<comment type="caution">
    <text evidence="2">The sequence shown here is derived from an EMBL/GenBank/DDBJ whole genome shotgun (WGS) entry which is preliminary data.</text>
</comment>
<proteinExistence type="predicted"/>
<reference evidence="2" key="1">
    <citation type="submission" date="2020-09" db="EMBL/GenBank/DDBJ databases">
        <title>Genome-Enabled Discovery of Anthraquinone Biosynthesis in Senna tora.</title>
        <authorList>
            <person name="Kang S.-H."/>
            <person name="Pandey R.P."/>
            <person name="Lee C.-M."/>
            <person name="Sim J.-S."/>
            <person name="Jeong J.-T."/>
            <person name="Choi B.-S."/>
            <person name="Jung M."/>
            <person name="Ginzburg D."/>
            <person name="Zhao K."/>
            <person name="Won S.Y."/>
            <person name="Oh T.-J."/>
            <person name="Yu Y."/>
            <person name="Kim N.-H."/>
            <person name="Lee O.R."/>
            <person name="Lee T.-H."/>
            <person name="Bashyal P."/>
            <person name="Kim T.-S."/>
            <person name="Lee W.-H."/>
            <person name="Kawkins C."/>
            <person name="Kim C.-K."/>
            <person name="Kim J.S."/>
            <person name="Ahn B.O."/>
            <person name="Rhee S.Y."/>
            <person name="Sohng J.K."/>
        </authorList>
    </citation>
    <scope>NUCLEOTIDE SEQUENCE</scope>
    <source>
        <tissue evidence="2">Leaf</tissue>
    </source>
</reference>
<sequence>MLLVLAVIHEHSYDPLHEVYFFSDPSKLKSKDDTRNAKNKGVFANSDNMSVFSEWPLEIINGASGRDNGRRHLHEKTHNKNPRNHFVDPEELDILALVIAMEYKQKERKKMFRPKKEPLGVENELLEGYNCLDLRKSRWSPRVRFRSKKEPLGVENELLEGYNCLDLRKSLWSPRAVET</sequence>
<dbReference type="EMBL" id="JAAIUW010000003">
    <property type="protein sequence ID" value="KAF7839746.1"/>
    <property type="molecule type" value="Genomic_DNA"/>
</dbReference>
<dbReference type="AlphaFoldDB" id="A0A835CFM2"/>
<gene>
    <name evidence="2" type="ORF">G2W53_008228</name>
</gene>
<organism evidence="2 3">
    <name type="scientific">Senna tora</name>
    <dbReference type="NCBI Taxonomy" id="362788"/>
    <lineage>
        <taxon>Eukaryota</taxon>
        <taxon>Viridiplantae</taxon>
        <taxon>Streptophyta</taxon>
        <taxon>Embryophyta</taxon>
        <taxon>Tracheophyta</taxon>
        <taxon>Spermatophyta</taxon>
        <taxon>Magnoliopsida</taxon>
        <taxon>eudicotyledons</taxon>
        <taxon>Gunneridae</taxon>
        <taxon>Pentapetalae</taxon>
        <taxon>rosids</taxon>
        <taxon>fabids</taxon>
        <taxon>Fabales</taxon>
        <taxon>Fabaceae</taxon>
        <taxon>Caesalpinioideae</taxon>
        <taxon>Cassia clade</taxon>
        <taxon>Senna</taxon>
    </lineage>
</organism>
<name>A0A835CFM2_9FABA</name>
<evidence type="ECO:0000256" key="1">
    <source>
        <dbReference type="SAM" id="MobiDB-lite"/>
    </source>
</evidence>
<accession>A0A835CFM2</accession>
<keyword evidence="3" id="KW-1185">Reference proteome</keyword>
<feature type="compositionally biased region" description="Basic residues" evidence="1">
    <location>
        <begin position="69"/>
        <end position="83"/>
    </location>
</feature>
<feature type="region of interest" description="Disordered" evidence="1">
    <location>
        <begin position="66"/>
        <end position="85"/>
    </location>
</feature>